<evidence type="ECO:0000313" key="2">
    <source>
        <dbReference type="EMBL" id="RDY09337.1"/>
    </source>
</evidence>
<organism evidence="2 3">
    <name type="scientific">Mucuna pruriens</name>
    <name type="common">Velvet bean</name>
    <name type="synonym">Dolichos pruriens</name>
    <dbReference type="NCBI Taxonomy" id="157652"/>
    <lineage>
        <taxon>Eukaryota</taxon>
        <taxon>Viridiplantae</taxon>
        <taxon>Streptophyta</taxon>
        <taxon>Embryophyta</taxon>
        <taxon>Tracheophyta</taxon>
        <taxon>Spermatophyta</taxon>
        <taxon>Magnoliopsida</taxon>
        <taxon>eudicotyledons</taxon>
        <taxon>Gunneridae</taxon>
        <taxon>Pentapetalae</taxon>
        <taxon>rosids</taxon>
        <taxon>fabids</taxon>
        <taxon>Fabales</taxon>
        <taxon>Fabaceae</taxon>
        <taxon>Papilionoideae</taxon>
        <taxon>50 kb inversion clade</taxon>
        <taxon>NPAAA clade</taxon>
        <taxon>indigoferoid/millettioid clade</taxon>
        <taxon>Phaseoleae</taxon>
        <taxon>Mucuna</taxon>
    </lineage>
</organism>
<reference evidence="2" key="1">
    <citation type="submission" date="2018-05" db="EMBL/GenBank/DDBJ databases">
        <title>Draft genome of Mucuna pruriens seed.</title>
        <authorList>
            <person name="Nnadi N.E."/>
            <person name="Vos R."/>
            <person name="Hasami M.H."/>
            <person name="Devisetty U.K."/>
            <person name="Aguiy J.C."/>
        </authorList>
    </citation>
    <scope>NUCLEOTIDE SEQUENCE [LARGE SCALE GENOMIC DNA]</scope>
    <source>
        <strain evidence="2">JCA_2017</strain>
    </source>
</reference>
<proteinExistence type="predicted"/>
<feature type="region of interest" description="Disordered" evidence="1">
    <location>
        <begin position="27"/>
        <end position="68"/>
    </location>
</feature>
<evidence type="ECO:0000313" key="3">
    <source>
        <dbReference type="Proteomes" id="UP000257109"/>
    </source>
</evidence>
<name>A0A371I2R9_MUCPR</name>
<protein>
    <submittedName>
        <fullName evidence="2">Uncharacterized protein</fullName>
    </submittedName>
</protein>
<accession>A0A371I2R9</accession>
<feature type="non-terminal residue" evidence="2">
    <location>
        <position position="1"/>
    </location>
</feature>
<sequence>MYDPVEKKLVKSHDVQFMEDETIEDIDKNGEQHNYVGDQQLKDGFDIPPDDDIEEEQEMSQDENLGDALEPPLVQLMRSNRQRQSSTKYTSDEYSAIHLGKNSTFHSRSKHIDLRYLWIRDALDVNLLELAKVHTDDIGVDMITKWIDFFGLDDSWFLPLTLRGRAKNAQCTRFRRRRSWPEAELKFSRFKTKLKSFRLKTELRIYAIYMCQCKTSLT</sequence>
<dbReference type="OrthoDB" id="999247at2759"/>
<feature type="compositionally biased region" description="Acidic residues" evidence="1">
    <location>
        <begin position="48"/>
        <end position="65"/>
    </location>
</feature>
<evidence type="ECO:0000256" key="1">
    <source>
        <dbReference type="SAM" id="MobiDB-lite"/>
    </source>
</evidence>
<gene>
    <name evidence="2" type="ORF">CR513_06298</name>
</gene>
<dbReference type="EMBL" id="QJKJ01001073">
    <property type="protein sequence ID" value="RDY09337.1"/>
    <property type="molecule type" value="Genomic_DNA"/>
</dbReference>
<dbReference type="AlphaFoldDB" id="A0A371I2R9"/>
<comment type="caution">
    <text evidence="2">The sequence shown here is derived from an EMBL/GenBank/DDBJ whole genome shotgun (WGS) entry which is preliminary data.</text>
</comment>
<keyword evidence="3" id="KW-1185">Reference proteome</keyword>
<dbReference type="Proteomes" id="UP000257109">
    <property type="component" value="Unassembled WGS sequence"/>
</dbReference>